<evidence type="ECO:0000256" key="3">
    <source>
        <dbReference type="ARBA" id="ARBA00022475"/>
    </source>
</evidence>
<keyword evidence="2 7" id="KW-0813">Transport</keyword>
<dbReference type="CDD" id="cd06261">
    <property type="entry name" value="TM_PBP2"/>
    <property type="match status" value="1"/>
</dbReference>
<evidence type="ECO:0000256" key="6">
    <source>
        <dbReference type="ARBA" id="ARBA00023136"/>
    </source>
</evidence>
<evidence type="ECO:0000259" key="8">
    <source>
        <dbReference type="PROSITE" id="PS50928"/>
    </source>
</evidence>
<evidence type="ECO:0000256" key="4">
    <source>
        <dbReference type="ARBA" id="ARBA00022692"/>
    </source>
</evidence>
<dbReference type="PANTHER" id="PTHR43386">
    <property type="entry name" value="OLIGOPEPTIDE TRANSPORT SYSTEM PERMEASE PROTEIN APPC"/>
    <property type="match status" value="1"/>
</dbReference>
<comment type="similarity">
    <text evidence="7">Belongs to the binding-protein-dependent transport system permease family.</text>
</comment>
<keyword evidence="10" id="KW-1185">Reference proteome</keyword>
<reference evidence="9 10" key="1">
    <citation type="submission" date="2015-03" db="EMBL/GenBank/DDBJ databases">
        <title>Draft Genome Sequence of Burkholderia andropogonis type strain ICMP2807, isolated from Sorghum bicolor.</title>
        <authorList>
            <person name="Lopes-Santos L."/>
            <person name="Castro D.B."/>
            <person name="Ottoboni L.M."/>
            <person name="Park D."/>
            <person name="Weirc B.S."/>
            <person name="Destefano S.A."/>
        </authorList>
    </citation>
    <scope>NUCLEOTIDE SEQUENCE [LARGE SCALE GENOMIC DNA]</scope>
    <source>
        <strain evidence="9 10">ICMP2807</strain>
    </source>
</reference>
<dbReference type="EMBL" id="LAQU01000005">
    <property type="protein sequence ID" value="KKB64351.1"/>
    <property type="molecule type" value="Genomic_DNA"/>
</dbReference>
<feature type="transmembrane region" description="Helical" evidence="7">
    <location>
        <begin position="114"/>
        <end position="134"/>
    </location>
</feature>
<sequence length="278" mass="29390">MRLALGQHFFVACRPFAGLICIAMIGCLGPSVLGFAGLHADQADVMASLQPPSRHHWFGTDEIGRDLLIRVVAATRLDLMMALSAVLLSALCGGMLGAASAWCGGKVDRLFQRVVDVAMAFPLFVVALTLAAVFGNGAGSVVLATALINIPFFARLTRTEIAQRRALPYVDAARLDGWSSVRILFCILLPNSLPSLIAHATTNIGWAMLNGASLSFVGMGVRPPAAEWGTLIADGASAFIGGQWWLVTFPALALFLTVLIVNQAGHALRARFVPGAQP</sequence>
<organism evidence="9 10">
    <name type="scientific">Robbsia andropogonis</name>
    <dbReference type="NCBI Taxonomy" id="28092"/>
    <lineage>
        <taxon>Bacteria</taxon>
        <taxon>Pseudomonadati</taxon>
        <taxon>Pseudomonadota</taxon>
        <taxon>Betaproteobacteria</taxon>
        <taxon>Burkholderiales</taxon>
        <taxon>Burkholderiaceae</taxon>
        <taxon>Robbsia</taxon>
    </lineage>
</organism>
<evidence type="ECO:0000256" key="5">
    <source>
        <dbReference type="ARBA" id="ARBA00022989"/>
    </source>
</evidence>
<dbReference type="Gene3D" id="1.10.3720.10">
    <property type="entry name" value="MetI-like"/>
    <property type="match status" value="1"/>
</dbReference>
<dbReference type="STRING" id="28092.WM40_07535"/>
<keyword evidence="5 7" id="KW-1133">Transmembrane helix</keyword>
<accession>A0A0F5K2J8</accession>
<feature type="transmembrane region" description="Helical" evidence="7">
    <location>
        <begin position="12"/>
        <end position="36"/>
    </location>
</feature>
<dbReference type="PATRIC" id="fig|28092.6.peg.1784"/>
<dbReference type="AlphaFoldDB" id="A0A0F5K2J8"/>
<dbReference type="InterPro" id="IPR050366">
    <property type="entry name" value="BP-dependent_transpt_permease"/>
</dbReference>
<dbReference type="InterPro" id="IPR000515">
    <property type="entry name" value="MetI-like"/>
</dbReference>
<feature type="transmembrane region" description="Helical" evidence="7">
    <location>
        <begin position="140"/>
        <end position="157"/>
    </location>
</feature>
<keyword evidence="4 7" id="KW-0812">Transmembrane</keyword>
<comment type="caution">
    <text evidence="9">The sequence shown here is derived from an EMBL/GenBank/DDBJ whole genome shotgun (WGS) entry which is preliminary data.</text>
</comment>
<comment type="subcellular location">
    <subcellularLocation>
        <location evidence="1 7">Cell membrane</location>
        <topology evidence="1 7">Multi-pass membrane protein</topology>
    </subcellularLocation>
</comment>
<evidence type="ECO:0000256" key="7">
    <source>
        <dbReference type="RuleBase" id="RU363032"/>
    </source>
</evidence>
<dbReference type="Proteomes" id="UP000033618">
    <property type="component" value="Unassembled WGS sequence"/>
</dbReference>
<dbReference type="PROSITE" id="PS51257">
    <property type="entry name" value="PROKAR_LIPOPROTEIN"/>
    <property type="match status" value="1"/>
</dbReference>
<dbReference type="PANTHER" id="PTHR43386:SF1">
    <property type="entry name" value="D,D-DIPEPTIDE TRANSPORT SYSTEM PERMEASE PROTEIN DDPC-RELATED"/>
    <property type="match status" value="1"/>
</dbReference>
<evidence type="ECO:0000256" key="1">
    <source>
        <dbReference type="ARBA" id="ARBA00004651"/>
    </source>
</evidence>
<keyword evidence="3" id="KW-1003">Cell membrane</keyword>
<evidence type="ECO:0000313" key="10">
    <source>
        <dbReference type="Proteomes" id="UP000033618"/>
    </source>
</evidence>
<feature type="transmembrane region" description="Helical" evidence="7">
    <location>
        <begin position="183"/>
        <end position="209"/>
    </location>
</feature>
<feature type="transmembrane region" description="Helical" evidence="7">
    <location>
        <begin position="79"/>
        <end position="102"/>
    </location>
</feature>
<keyword evidence="6 7" id="KW-0472">Membrane</keyword>
<evidence type="ECO:0000313" key="9">
    <source>
        <dbReference type="EMBL" id="KKB64351.1"/>
    </source>
</evidence>
<dbReference type="InterPro" id="IPR035906">
    <property type="entry name" value="MetI-like_sf"/>
</dbReference>
<name>A0A0F5K2J8_9BURK</name>
<dbReference type="Pfam" id="PF00528">
    <property type="entry name" value="BPD_transp_1"/>
    <property type="match status" value="1"/>
</dbReference>
<evidence type="ECO:0000256" key="2">
    <source>
        <dbReference type="ARBA" id="ARBA00022448"/>
    </source>
</evidence>
<proteinExistence type="inferred from homology"/>
<gene>
    <name evidence="9" type="ORF">WM40_07535</name>
</gene>
<dbReference type="PROSITE" id="PS50928">
    <property type="entry name" value="ABC_TM1"/>
    <property type="match status" value="1"/>
</dbReference>
<feature type="transmembrane region" description="Helical" evidence="7">
    <location>
        <begin position="244"/>
        <end position="261"/>
    </location>
</feature>
<dbReference type="GO" id="GO:0005886">
    <property type="term" value="C:plasma membrane"/>
    <property type="evidence" value="ECO:0007669"/>
    <property type="project" value="UniProtKB-SubCell"/>
</dbReference>
<dbReference type="GO" id="GO:0055085">
    <property type="term" value="P:transmembrane transport"/>
    <property type="evidence" value="ECO:0007669"/>
    <property type="project" value="InterPro"/>
</dbReference>
<protein>
    <submittedName>
        <fullName evidence="9">Peptide ABC transporter permease</fullName>
    </submittedName>
</protein>
<feature type="domain" description="ABC transmembrane type-1" evidence="8">
    <location>
        <begin position="75"/>
        <end position="265"/>
    </location>
</feature>
<dbReference type="SUPFAM" id="SSF161098">
    <property type="entry name" value="MetI-like"/>
    <property type="match status" value="1"/>
</dbReference>